<comment type="caution">
    <text evidence="2">The sequence shown here is derived from an EMBL/GenBank/DDBJ whole genome shotgun (WGS) entry which is preliminary data.</text>
</comment>
<dbReference type="InterPro" id="IPR029058">
    <property type="entry name" value="AB_hydrolase_fold"/>
</dbReference>
<evidence type="ECO:0000313" key="2">
    <source>
        <dbReference type="EMBL" id="PSR71344.1"/>
    </source>
</evidence>
<dbReference type="Gene3D" id="3.40.50.1820">
    <property type="entry name" value="alpha/beta hydrolase"/>
    <property type="match status" value="1"/>
</dbReference>
<evidence type="ECO:0000256" key="1">
    <source>
        <dbReference type="SAM" id="SignalP"/>
    </source>
</evidence>
<gene>
    <name evidence="2" type="ORF">PHLCEN_2v12773</name>
</gene>
<evidence type="ECO:0000313" key="3">
    <source>
        <dbReference type="Proteomes" id="UP000186601"/>
    </source>
</evidence>
<dbReference type="Proteomes" id="UP000186601">
    <property type="component" value="Unassembled WGS sequence"/>
</dbReference>
<feature type="chain" id="PRO_5015321659" evidence="1">
    <location>
        <begin position="20"/>
        <end position="123"/>
    </location>
</feature>
<dbReference type="AlphaFoldDB" id="A0A2R6NG40"/>
<dbReference type="STRING" id="98765.A0A2R6NG40"/>
<dbReference type="OrthoDB" id="443318at2759"/>
<accession>A0A2R6NG40</accession>
<proteinExistence type="predicted"/>
<dbReference type="SUPFAM" id="SSF53474">
    <property type="entry name" value="alpha/beta-Hydrolases"/>
    <property type="match status" value="1"/>
</dbReference>
<protein>
    <submittedName>
        <fullName evidence="2">Uncharacterized protein</fullName>
    </submittedName>
</protein>
<keyword evidence="3" id="KW-1185">Reference proteome</keyword>
<organism evidence="2 3">
    <name type="scientific">Hermanssonia centrifuga</name>
    <dbReference type="NCBI Taxonomy" id="98765"/>
    <lineage>
        <taxon>Eukaryota</taxon>
        <taxon>Fungi</taxon>
        <taxon>Dikarya</taxon>
        <taxon>Basidiomycota</taxon>
        <taxon>Agaricomycotina</taxon>
        <taxon>Agaricomycetes</taxon>
        <taxon>Polyporales</taxon>
        <taxon>Meruliaceae</taxon>
        <taxon>Hermanssonia</taxon>
    </lineage>
</organism>
<feature type="signal peptide" evidence="1">
    <location>
        <begin position="1"/>
        <end position="19"/>
    </location>
</feature>
<reference evidence="2 3" key="1">
    <citation type="submission" date="2018-02" db="EMBL/GenBank/DDBJ databases">
        <title>Genome sequence of the basidiomycete white-rot fungus Phlebia centrifuga.</title>
        <authorList>
            <person name="Granchi Z."/>
            <person name="Peng M."/>
            <person name="de Vries R.P."/>
            <person name="Hilden K."/>
            <person name="Makela M.R."/>
            <person name="Grigoriev I."/>
            <person name="Riley R."/>
        </authorList>
    </citation>
    <scope>NUCLEOTIDE SEQUENCE [LARGE SCALE GENOMIC DNA]</scope>
    <source>
        <strain evidence="2 3">FBCC195</strain>
    </source>
</reference>
<keyword evidence="1" id="KW-0732">Signal</keyword>
<sequence length="123" mass="13869">MFISRKLIPLAILPALVLGQEGIGFPHDYPGKPTGDFSPEWQAYFQVTDPLPNVTFTMDRNWAGNIPVDRPGHPNNTLFFWGFEKENGSLTAGDGERSNEPWGIWLNGGWDHLADYIWVDQPV</sequence>
<name>A0A2R6NG40_9APHY</name>
<dbReference type="EMBL" id="MLYV02001288">
    <property type="protein sequence ID" value="PSR71344.1"/>
    <property type="molecule type" value="Genomic_DNA"/>
</dbReference>